<evidence type="ECO:0000256" key="4">
    <source>
        <dbReference type="ARBA" id="ARBA00023237"/>
    </source>
</evidence>
<dbReference type="OrthoDB" id="5298094at2"/>
<dbReference type="GO" id="GO:1990351">
    <property type="term" value="C:transporter complex"/>
    <property type="evidence" value="ECO:0007669"/>
    <property type="project" value="TreeGrafter"/>
</dbReference>
<evidence type="ECO:0000256" key="6">
    <source>
        <dbReference type="HAMAP-Rule" id="MF_01186"/>
    </source>
</evidence>
<dbReference type="Pfam" id="PF04390">
    <property type="entry name" value="LptE"/>
    <property type="match status" value="1"/>
</dbReference>
<dbReference type="PROSITE" id="PS51257">
    <property type="entry name" value="PROKAR_LIPOPROTEIN"/>
    <property type="match status" value="1"/>
</dbReference>
<evidence type="ECO:0000256" key="2">
    <source>
        <dbReference type="ARBA" id="ARBA00023136"/>
    </source>
</evidence>
<dbReference type="RefSeq" id="WP_122230524.1">
    <property type="nucleotide sequence ID" value="NZ_RDQO01000004.1"/>
</dbReference>
<evidence type="ECO:0000256" key="3">
    <source>
        <dbReference type="ARBA" id="ARBA00023139"/>
    </source>
</evidence>
<sequence>MQRRSFLHAAAGAALGTLALGGLSACGFKLRGQASIPFHSVYFQAAEDSPLARQLQRALQDSGVTVLRPPATPDQAERIFELLGEQHERSILSQSATGSVRELQLRLRVRYRLRDGRSAGLASDASVVELLQSRDLSYDESLALAKEAEEDMLLRDMQNDLVAQILRRLAAS</sequence>
<comment type="function">
    <text evidence="6">Together with LptD, is involved in the assembly of lipopolysaccharide (LPS) at the surface of the outer membrane. Required for the proper assembly of LptD. Binds LPS and may serve as the LPS recognition site at the outer membrane.</text>
</comment>
<dbReference type="GO" id="GO:0015920">
    <property type="term" value="P:lipopolysaccharide transport"/>
    <property type="evidence" value="ECO:0007669"/>
    <property type="project" value="TreeGrafter"/>
</dbReference>
<comment type="similarity">
    <text evidence="6">Belongs to the LptE lipoprotein family.</text>
</comment>
<keyword evidence="8" id="KW-1185">Reference proteome</keyword>
<keyword evidence="2 6" id="KW-0472">Membrane</keyword>
<evidence type="ECO:0000313" key="8">
    <source>
        <dbReference type="Proteomes" id="UP000278006"/>
    </source>
</evidence>
<evidence type="ECO:0000313" key="7">
    <source>
        <dbReference type="EMBL" id="RMX05033.1"/>
    </source>
</evidence>
<protein>
    <recommendedName>
        <fullName evidence="6">LPS-assembly lipoprotein LptE</fullName>
    </recommendedName>
</protein>
<gene>
    <name evidence="6" type="primary">lptE</name>
    <name evidence="7" type="ORF">D8I35_14400</name>
</gene>
<accession>A0A3M6QPW1</accession>
<keyword evidence="4 6" id="KW-0998">Cell outer membrane</keyword>
<keyword evidence="5 6" id="KW-0449">Lipoprotein</keyword>
<dbReference type="HAMAP" id="MF_01186">
    <property type="entry name" value="LPS_assembly_LptE"/>
    <property type="match status" value="1"/>
</dbReference>
<dbReference type="Proteomes" id="UP000278006">
    <property type="component" value="Unassembled WGS sequence"/>
</dbReference>
<evidence type="ECO:0000256" key="1">
    <source>
        <dbReference type="ARBA" id="ARBA00022729"/>
    </source>
</evidence>
<dbReference type="InterPro" id="IPR007485">
    <property type="entry name" value="LPS_assembly_LptE"/>
</dbReference>
<dbReference type="GO" id="GO:0009279">
    <property type="term" value="C:cell outer membrane"/>
    <property type="evidence" value="ECO:0007669"/>
    <property type="project" value="UniProtKB-SubCell"/>
</dbReference>
<comment type="subunit">
    <text evidence="6">Component of the lipopolysaccharide transport and assembly complex. Interacts with LptD.</text>
</comment>
<dbReference type="AlphaFoldDB" id="A0A3M6QPW1"/>
<dbReference type="Gene3D" id="3.30.160.150">
    <property type="entry name" value="Lipoprotein like domain"/>
    <property type="match status" value="1"/>
</dbReference>
<reference evidence="7 8" key="1">
    <citation type="submission" date="2018-10" db="EMBL/GenBank/DDBJ databases">
        <title>Draft genome of Cortibacter populi DSM10536.</title>
        <authorList>
            <person name="Bernier A.-M."/>
            <person name="Bernard K."/>
        </authorList>
    </citation>
    <scope>NUCLEOTIDE SEQUENCE [LARGE SCALE GENOMIC DNA]</scope>
    <source>
        <strain evidence="7 8">DSM 105136</strain>
    </source>
</reference>
<keyword evidence="3 6" id="KW-0564">Palmitate</keyword>
<evidence type="ECO:0000256" key="5">
    <source>
        <dbReference type="ARBA" id="ARBA00023288"/>
    </source>
</evidence>
<comment type="subcellular location">
    <subcellularLocation>
        <location evidence="6">Cell outer membrane</location>
        <topology evidence="6">Lipid-anchor</topology>
    </subcellularLocation>
</comment>
<keyword evidence="1 6" id="KW-0732">Signal</keyword>
<organism evidence="7 8">
    <name type="scientific">Corticibacter populi</name>
    <dbReference type="NCBI Taxonomy" id="1550736"/>
    <lineage>
        <taxon>Bacteria</taxon>
        <taxon>Pseudomonadati</taxon>
        <taxon>Pseudomonadota</taxon>
        <taxon>Betaproteobacteria</taxon>
        <taxon>Burkholderiales</taxon>
        <taxon>Comamonadaceae</taxon>
        <taxon>Corticibacter</taxon>
    </lineage>
</organism>
<dbReference type="PANTHER" id="PTHR38098">
    <property type="entry name" value="LPS-ASSEMBLY LIPOPROTEIN LPTE"/>
    <property type="match status" value="1"/>
</dbReference>
<dbReference type="PANTHER" id="PTHR38098:SF1">
    <property type="entry name" value="LPS-ASSEMBLY LIPOPROTEIN LPTE"/>
    <property type="match status" value="1"/>
</dbReference>
<comment type="caution">
    <text evidence="7">The sequence shown here is derived from an EMBL/GenBank/DDBJ whole genome shotgun (WGS) entry which is preliminary data.</text>
</comment>
<proteinExistence type="inferred from homology"/>
<dbReference type="GO" id="GO:0043165">
    <property type="term" value="P:Gram-negative-bacterium-type cell outer membrane assembly"/>
    <property type="evidence" value="ECO:0007669"/>
    <property type="project" value="UniProtKB-UniRule"/>
</dbReference>
<dbReference type="EMBL" id="RDQO01000004">
    <property type="protein sequence ID" value="RMX05033.1"/>
    <property type="molecule type" value="Genomic_DNA"/>
</dbReference>
<name>A0A3M6QPW1_9BURK</name>
<dbReference type="GO" id="GO:0001530">
    <property type="term" value="F:lipopolysaccharide binding"/>
    <property type="evidence" value="ECO:0007669"/>
    <property type="project" value="TreeGrafter"/>
</dbReference>